<protein>
    <submittedName>
        <fullName evidence="2">Hypothetical_protein</fullName>
    </submittedName>
</protein>
<name>A0AA86R0K9_9EUKA</name>
<proteinExistence type="predicted"/>
<evidence type="ECO:0000313" key="2">
    <source>
        <dbReference type="EMBL" id="CAL6020177.1"/>
    </source>
</evidence>
<gene>
    <name evidence="2" type="ORF">HINF_LOCUS27301</name>
    <name evidence="1" type="ORF">HINF_LOCUS51158</name>
</gene>
<dbReference type="EMBL" id="CAXDID020000085">
    <property type="protein sequence ID" value="CAL6020177.1"/>
    <property type="molecule type" value="Genomic_DNA"/>
</dbReference>
<evidence type="ECO:0000313" key="3">
    <source>
        <dbReference type="Proteomes" id="UP001642409"/>
    </source>
</evidence>
<dbReference type="Proteomes" id="UP001642409">
    <property type="component" value="Unassembled WGS sequence"/>
</dbReference>
<dbReference type="EMBL" id="CATOUU010000969">
    <property type="protein sequence ID" value="CAI9963513.1"/>
    <property type="molecule type" value="Genomic_DNA"/>
</dbReference>
<comment type="caution">
    <text evidence="1">The sequence shown here is derived from an EMBL/GenBank/DDBJ whole genome shotgun (WGS) entry which is preliminary data.</text>
</comment>
<reference evidence="2 3" key="2">
    <citation type="submission" date="2024-07" db="EMBL/GenBank/DDBJ databases">
        <authorList>
            <person name="Akdeniz Z."/>
        </authorList>
    </citation>
    <scope>NUCLEOTIDE SEQUENCE [LARGE SCALE GENOMIC DNA]</scope>
</reference>
<reference evidence="1" key="1">
    <citation type="submission" date="2023-06" db="EMBL/GenBank/DDBJ databases">
        <authorList>
            <person name="Kurt Z."/>
        </authorList>
    </citation>
    <scope>NUCLEOTIDE SEQUENCE</scope>
</reference>
<keyword evidence="3" id="KW-1185">Reference proteome</keyword>
<evidence type="ECO:0000313" key="1">
    <source>
        <dbReference type="EMBL" id="CAI9963513.1"/>
    </source>
</evidence>
<sequence>MRLRENRLFGLHQFLQHQLPSATQRANAYIQFYNHLEQAELNFRFQSWNFSSESRFAASTLLQNFFTPLLGLLEGVGGSNLESSIWLHLVLNELEWSFLKLEFDDAVVCLINNVLQRLSLLSGNKYFIQNTIFTGSSERTEMYKVLA</sequence>
<dbReference type="AlphaFoldDB" id="A0AA86R0K9"/>
<accession>A0AA86R0K9</accession>
<organism evidence="1">
    <name type="scientific">Hexamita inflata</name>
    <dbReference type="NCBI Taxonomy" id="28002"/>
    <lineage>
        <taxon>Eukaryota</taxon>
        <taxon>Metamonada</taxon>
        <taxon>Diplomonadida</taxon>
        <taxon>Hexamitidae</taxon>
        <taxon>Hexamitinae</taxon>
        <taxon>Hexamita</taxon>
    </lineage>
</organism>